<feature type="domain" description="Metalloprotease TldD/E C-terminal" evidence="1">
    <location>
        <begin position="215"/>
        <end position="438"/>
    </location>
</feature>
<keyword evidence="2" id="KW-0645">Protease</keyword>
<dbReference type="Pfam" id="PF19289">
    <property type="entry name" value="PmbA_TldD_3rd"/>
    <property type="match status" value="1"/>
</dbReference>
<dbReference type="PANTHER" id="PTHR43666">
    <property type="entry name" value="TLDD PROTEIN"/>
    <property type="match status" value="1"/>
</dbReference>
<dbReference type="GO" id="GO:0008237">
    <property type="term" value="F:metallopeptidase activity"/>
    <property type="evidence" value="ECO:0007669"/>
    <property type="project" value="InterPro"/>
</dbReference>
<protein>
    <submittedName>
        <fullName evidence="2">Predicted Zn-dependent protease or its inactivated homolog</fullName>
    </submittedName>
</protein>
<reference evidence="3" key="1">
    <citation type="submission" date="2017-04" db="EMBL/GenBank/DDBJ databases">
        <authorList>
            <person name="Varghese N."/>
            <person name="Submissions S."/>
        </authorList>
    </citation>
    <scope>NUCLEOTIDE SEQUENCE [LARGE SCALE GENOMIC DNA]</scope>
    <source>
        <strain evidence="3">RKEM611</strain>
    </source>
</reference>
<dbReference type="InterPro" id="IPR045569">
    <property type="entry name" value="Metalloprtase-TldD/E_C"/>
</dbReference>
<dbReference type="EMBL" id="FWZT01000017">
    <property type="protein sequence ID" value="SMF55562.1"/>
    <property type="molecule type" value="Genomic_DNA"/>
</dbReference>
<gene>
    <name evidence="2" type="ORF">SAMN06296036_117135</name>
</gene>
<keyword evidence="2" id="KW-0378">Hydrolase</keyword>
<dbReference type="AlphaFoldDB" id="A0A1Y6CC92"/>
<dbReference type="OrthoDB" id="9763230at2"/>
<evidence type="ECO:0000259" key="1">
    <source>
        <dbReference type="Pfam" id="PF19289"/>
    </source>
</evidence>
<name>A0A1Y6CC92_9BACT</name>
<keyword evidence="3" id="KW-1185">Reference proteome</keyword>
<dbReference type="InterPro" id="IPR036059">
    <property type="entry name" value="TldD/PmbA_sf"/>
</dbReference>
<organism evidence="2 3">
    <name type="scientific">Pseudobacteriovorax antillogorgiicola</name>
    <dbReference type="NCBI Taxonomy" id="1513793"/>
    <lineage>
        <taxon>Bacteria</taxon>
        <taxon>Pseudomonadati</taxon>
        <taxon>Bdellovibrionota</taxon>
        <taxon>Oligoflexia</taxon>
        <taxon>Oligoflexales</taxon>
        <taxon>Pseudobacteriovoracaceae</taxon>
        <taxon>Pseudobacteriovorax</taxon>
    </lineage>
</organism>
<dbReference type="Proteomes" id="UP000192907">
    <property type="component" value="Unassembled WGS sequence"/>
</dbReference>
<accession>A0A1Y6CC92</accession>
<dbReference type="STRING" id="1513793.SAMN06296036_117135"/>
<dbReference type="PANTHER" id="PTHR43666:SF1">
    <property type="entry name" value="CONSERVED PROTEIN"/>
    <property type="match status" value="1"/>
</dbReference>
<evidence type="ECO:0000313" key="3">
    <source>
        <dbReference type="Proteomes" id="UP000192907"/>
    </source>
</evidence>
<dbReference type="RefSeq" id="WP_132321962.1">
    <property type="nucleotide sequence ID" value="NZ_FWZT01000017.1"/>
</dbReference>
<dbReference type="SUPFAM" id="SSF111283">
    <property type="entry name" value="Putative modulator of DNA gyrase, PmbA/TldD"/>
    <property type="match status" value="1"/>
</dbReference>
<evidence type="ECO:0000313" key="2">
    <source>
        <dbReference type="EMBL" id="SMF55562.1"/>
    </source>
</evidence>
<sequence>MQTYFNELVQHIRSLTKGDEGFTCFLEGEDTDFCRFNHGKIRQSGHVLQNKLRLQLFDSQKHMEEVLTLSSRLEDDKMRLEKGLERMRAILKELPKDPYFLLNEEPQSSEFVRKKELPPRDRIIADVLDEVEELDFVGIYAGGDVYRAFANSHGQMNWYESQTFNLDWSVYLQDDKAVKQGYAGFKWEREHFKDKLAQARRQLEVLKRSPKTISPGKYRVYLSPAALEEVFALLNWESFGRKSFETKRSALVKLFDGQERLSPLVSIAEDTGSSIAPNFDHSGFLKPDCVQLIQNGAFASALTCARSAREYQTEANGANHSENPESVAMAPGALEEKDILKELGTGLYINNLWYLNYSDRNACRMTGMTRFASFWVENGEIVAPLNVMRFDESLYRMFGSQLIGLTKDREMILSNSTYGKRDTGSMNLPGALIDDFNLTL</sequence>
<proteinExistence type="predicted"/>
<dbReference type="GO" id="GO:0006508">
    <property type="term" value="P:proteolysis"/>
    <property type="evidence" value="ECO:0007669"/>
    <property type="project" value="UniProtKB-KW"/>
</dbReference>